<protein>
    <submittedName>
        <fullName evidence="2">Uncharacterized protein</fullName>
    </submittedName>
</protein>
<dbReference type="Proteomes" id="UP000179807">
    <property type="component" value="Unassembled WGS sequence"/>
</dbReference>
<evidence type="ECO:0000313" key="3">
    <source>
        <dbReference type="Proteomes" id="UP000179807"/>
    </source>
</evidence>
<gene>
    <name evidence="2" type="ORF">TRFO_29188</name>
</gene>
<reference evidence="2" key="1">
    <citation type="submission" date="2016-10" db="EMBL/GenBank/DDBJ databases">
        <authorList>
            <person name="Benchimol M."/>
            <person name="Almeida L.G."/>
            <person name="Vasconcelos A.T."/>
            <person name="Perreira-Neves A."/>
            <person name="Rosa I.A."/>
            <person name="Tasca T."/>
            <person name="Bogo M.R."/>
            <person name="de Souza W."/>
        </authorList>
    </citation>
    <scope>NUCLEOTIDE SEQUENCE [LARGE SCALE GENOMIC DNA]</scope>
    <source>
        <strain evidence="2">K</strain>
    </source>
</reference>
<evidence type="ECO:0000313" key="2">
    <source>
        <dbReference type="EMBL" id="OHT03388.1"/>
    </source>
</evidence>
<evidence type="ECO:0000256" key="1">
    <source>
        <dbReference type="SAM" id="MobiDB-lite"/>
    </source>
</evidence>
<keyword evidence="3" id="KW-1185">Reference proteome</keyword>
<feature type="region of interest" description="Disordered" evidence="1">
    <location>
        <begin position="70"/>
        <end position="126"/>
    </location>
</feature>
<dbReference type="VEuPathDB" id="TrichDB:TRFO_29188"/>
<name>A0A1J4K0W9_9EUKA</name>
<accession>A0A1J4K0W9</accession>
<feature type="compositionally biased region" description="Pro residues" evidence="1">
    <location>
        <begin position="106"/>
        <end position="118"/>
    </location>
</feature>
<dbReference type="EMBL" id="MLAK01000828">
    <property type="protein sequence ID" value="OHT03388.1"/>
    <property type="molecule type" value="Genomic_DNA"/>
</dbReference>
<dbReference type="GeneID" id="94841333"/>
<organism evidence="2 3">
    <name type="scientific">Tritrichomonas foetus</name>
    <dbReference type="NCBI Taxonomy" id="1144522"/>
    <lineage>
        <taxon>Eukaryota</taxon>
        <taxon>Metamonada</taxon>
        <taxon>Parabasalia</taxon>
        <taxon>Tritrichomonadida</taxon>
        <taxon>Tritrichomonadidae</taxon>
        <taxon>Tritrichomonas</taxon>
    </lineage>
</organism>
<comment type="caution">
    <text evidence="2">The sequence shown here is derived from an EMBL/GenBank/DDBJ whole genome shotgun (WGS) entry which is preliminary data.</text>
</comment>
<sequence length="262" mass="28982">MSRKAKGIPLKVNTRMFQSNENFDVANTILTVEVSKRKKNTKSQRKILNSVRRNQSMERIFGKDVVDKMKANNDPKAKQSHVTRQRSNTSKCAPPPKLVTKEHIIVPPPPPPPPPPSMKPSKCPLSTDNTKVPLLRMNMSMNPSQRPLSFDGDDLASAISKLRKVNVPPIQELTENKENASNGLAIPHLNINTNNNSGSLSARPMAPMPIVGNDIAMALGRLRKVNSPAVNQASNKEEEKKDGMSVSEIFAKIRKEKANNDE</sequence>
<dbReference type="AlphaFoldDB" id="A0A1J4K0W9"/>
<dbReference type="RefSeq" id="XP_068356524.1">
    <property type="nucleotide sequence ID" value="XM_068506629.1"/>
</dbReference>
<proteinExistence type="predicted"/>